<gene>
    <name evidence="2" type="ORF">GCM10010515_17040</name>
</gene>
<evidence type="ECO:0000313" key="3">
    <source>
        <dbReference type="Proteomes" id="UP000645555"/>
    </source>
</evidence>
<reference evidence="2" key="1">
    <citation type="journal article" date="2014" name="Int. J. Syst. Evol. Microbiol.">
        <title>Complete genome sequence of Corynebacterium casei LMG S-19264T (=DSM 44701T), isolated from a smear-ripened cheese.</title>
        <authorList>
            <consortium name="US DOE Joint Genome Institute (JGI-PGF)"/>
            <person name="Walter F."/>
            <person name="Albersmeier A."/>
            <person name="Kalinowski J."/>
            <person name="Ruckert C."/>
        </authorList>
    </citation>
    <scope>NUCLEOTIDE SEQUENCE</scope>
    <source>
        <strain evidence="2">JCM 4956</strain>
    </source>
</reference>
<keyword evidence="3" id="KW-1185">Reference proteome</keyword>
<evidence type="ECO:0000259" key="1">
    <source>
        <dbReference type="Pfam" id="PF14130"/>
    </source>
</evidence>
<dbReference type="RefSeq" id="WP_190034735.1">
    <property type="nucleotide sequence ID" value="NZ_BMWD01000004.1"/>
</dbReference>
<dbReference type="AlphaFoldDB" id="A0A918K5E8"/>
<dbReference type="EMBL" id="BMWD01000004">
    <property type="protein sequence ID" value="GGX50274.1"/>
    <property type="molecule type" value="Genomic_DNA"/>
</dbReference>
<accession>A0A918K5E8</accession>
<evidence type="ECO:0000313" key="2">
    <source>
        <dbReference type="EMBL" id="GGX50274.1"/>
    </source>
</evidence>
<sequence>MHEPTEDSGSDTADRYRYQYQVIARHCTEFGNSELLWVLCEWHTDYVLALSGHRFVLVSVKHRERSKGNWTLTSLCDDGGLNTLRARWEECNKPDQVRLATNGALDRRSKQLAKACATGDAKLLKDFSEELYLKLGCATPRDAIEFLMRLRVEAELPPRKHIRAINTESYVRSMLRRQGKRNLEAGRVYDSIVQVVEEASRSVADNREDVTWTLSCFNSLDYDTLREEDIARRLITAEAIASAVNRVPTFDNPLLQTNLTLHGQTETRLAKKLRQGGIGETGIQSARRTRRSWTAFAAQYSSPLPLEGDLIDDLTTRVLHEAAMAEAESFNPDSTYGREMLKVLHGKLTPDSIGAPSGIDLDRLHLLGLAYQLTDECKIWWSPEFDLSDSEEEVA</sequence>
<dbReference type="GO" id="GO:0004518">
    <property type="term" value="F:nuclease activity"/>
    <property type="evidence" value="ECO:0007669"/>
    <property type="project" value="InterPro"/>
</dbReference>
<dbReference type="Pfam" id="PF14130">
    <property type="entry name" value="Cap4_nuclease"/>
    <property type="match status" value="1"/>
</dbReference>
<comment type="caution">
    <text evidence="2">The sequence shown here is derived from an EMBL/GenBank/DDBJ whole genome shotgun (WGS) entry which is preliminary data.</text>
</comment>
<proteinExistence type="predicted"/>
<feature type="domain" description="CD-NTase associated protein 4-like DNA endonuclease" evidence="1">
    <location>
        <begin position="7"/>
        <end position="77"/>
    </location>
</feature>
<reference evidence="2" key="2">
    <citation type="submission" date="2020-09" db="EMBL/GenBank/DDBJ databases">
        <authorList>
            <person name="Sun Q."/>
            <person name="Ohkuma M."/>
        </authorList>
    </citation>
    <scope>NUCLEOTIDE SEQUENCE</scope>
    <source>
        <strain evidence="2">JCM 4956</strain>
    </source>
</reference>
<dbReference type="Proteomes" id="UP000645555">
    <property type="component" value="Unassembled WGS sequence"/>
</dbReference>
<organism evidence="2 3">
    <name type="scientific">Streptomyces fructofermentans</name>
    <dbReference type="NCBI Taxonomy" id="152141"/>
    <lineage>
        <taxon>Bacteria</taxon>
        <taxon>Bacillati</taxon>
        <taxon>Actinomycetota</taxon>
        <taxon>Actinomycetes</taxon>
        <taxon>Kitasatosporales</taxon>
        <taxon>Streptomycetaceae</taxon>
        <taxon>Streptomyces</taxon>
    </lineage>
</organism>
<name>A0A918K5E8_9ACTN</name>
<dbReference type="InterPro" id="IPR025382">
    <property type="entry name" value="Cap4-like_endonuclease_dom"/>
</dbReference>
<protein>
    <recommendedName>
        <fullName evidence="1">CD-NTase associated protein 4-like DNA endonuclease domain-containing protein</fullName>
    </recommendedName>
</protein>